<dbReference type="InterPro" id="IPR000182">
    <property type="entry name" value="GNAT_dom"/>
</dbReference>
<comment type="caution">
    <text evidence="2">The sequence shown here is derived from an EMBL/GenBank/DDBJ whole genome shotgun (WGS) entry which is preliminary data.</text>
</comment>
<dbReference type="PANTHER" id="PTHR42791">
    <property type="entry name" value="GNAT FAMILY ACETYLTRANSFERASE"/>
    <property type="match status" value="1"/>
</dbReference>
<dbReference type="InterPro" id="IPR016181">
    <property type="entry name" value="Acyl_CoA_acyltransferase"/>
</dbReference>
<dbReference type="PANTHER" id="PTHR42791:SF1">
    <property type="entry name" value="N-ACETYLTRANSFERASE DOMAIN-CONTAINING PROTEIN"/>
    <property type="match status" value="1"/>
</dbReference>
<keyword evidence="3" id="KW-1185">Reference proteome</keyword>
<keyword evidence="2" id="KW-0808">Transferase</keyword>
<dbReference type="AlphaFoldDB" id="A0A370IDF3"/>
<dbReference type="SUPFAM" id="SSF55729">
    <property type="entry name" value="Acyl-CoA N-acyltransferases (Nat)"/>
    <property type="match status" value="1"/>
</dbReference>
<gene>
    <name evidence="2" type="ORF">DFR76_101291</name>
</gene>
<accession>A0A370IDF3</accession>
<evidence type="ECO:0000313" key="3">
    <source>
        <dbReference type="Proteomes" id="UP000254869"/>
    </source>
</evidence>
<reference evidence="2 3" key="1">
    <citation type="submission" date="2018-07" db="EMBL/GenBank/DDBJ databases">
        <title>Genomic Encyclopedia of Type Strains, Phase IV (KMG-IV): sequencing the most valuable type-strain genomes for metagenomic binning, comparative biology and taxonomic classification.</title>
        <authorList>
            <person name="Goeker M."/>
        </authorList>
    </citation>
    <scope>NUCLEOTIDE SEQUENCE [LARGE SCALE GENOMIC DNA]</scope>
    <source>
        <strain evidence="2 3">DSM 44290</strain>
    </source>
</reference>
<dbReference type="PROSITE" id="PS51186">
    <property type="entry name" value="GNAT"/>
    <property type="match status" value="1"/>
</dbReference>
<sequence length="208" mass="23408">MGPTVRVANASDVPEMSRALALAFADDPIMGWLIGDSAAVRKRSRLVFATMARHHFLEHGRIEVAVDESGAIGGAAMWTTPGHWNFDDRDGMRMVPSFIRAFRTRVNASRRMAERMATHHPAEPHWYLMFLGTRPAVRGKGFGHVLLTERLRHCDETGSPAYLESSKPDNVPYYERFGFEVVEQLDVTEGGPPMWSMWRAPRAQSTEP</sequence>
<name>A0A370IDF3_9NOCA</name>
<evidence type="ECO:0000259" key="1">
    <source>
        <dbReference type="PROSITE" id="PS51186"/>
    </source>
</evidence>
<organism evidence="2 3">
    <name type="scientific">Nocardia pseudobrasiliensis</name>
    <dbReference type="NCBI Taxonomy" id="45979"/>
    <lineage>
        <taxon>Bacteria</taxon>
        <taxon>Bacillati</taxon>
        <taxon>Actinomycetota</taxon>
        <taxon>Actinomycetes</taxon>
        <taxon>Mycobacteriales</taxon>
        <taxon>Nocardiaceae</taxon>
        <taxon>Nocardia</taxon>
    </lineage>
</organism>
<dbReference type="STRING" id="1210086.GCA_001613105_00140"/>
<dbReference type="CDD" id="cd04301">
    <property type="entry name" value="NAT_SF"/>
    <property type="match status" value="1"/>
</dbReference>
<proteinExistence type="predicted"/>
<dbReference type="Gene3D" id="3.40.630.30">
    <property type="match status" value="1"/>
</dbReference>
<dbReference type="InterPro" id="IPR052523">
    <property type="entry name" value="Trichothecene_AcTrans"/>
</dbReference>
<evidence type="ECO:0000313" key="2">
    <source>
        <dbReference type="EMBL" id="RDI68756.1"/>
    </source>
</evidence>
<dbReference type="Pfam" id="PF00583">
    <property type="entry name" value="Acetyltransf_1"/>
    <property type="match status" value="1"/>
</dbReference>
<feature type="domain" description="N-acetyltransferase" evidence="1">
    <location>
        <begin position="3"/>
        <end position="202"/>
    </location>
</feature>
<dbReference type="RefSeq" id="WP_067990232.1">
    <property type="nucleotide sequence ID" value="NZ_QQBC01000001.1"/>
</dbReference>
<protein>
    <submittedName>
        <fullName evidence="2">Acetyltransferase (GNAT) family protein</fullName>
    </submittedName>
</protein>
<dbReference type="GO" id="GO:0016747">
    <property type="term" value="F:acyltransferase activity, transferring groups other than amino-acyl groups"/>
    <property type="evidence" value="ECO:0007669"/>
    <property type="project" value="InterPro"/>
</dbReference>
<dbReference type="EMBL" id="QQBC01000001">
    <property type="protein sequence ID" value="RDI68756.1"/>
    <property type="molecule type" value="Genomic_DNA"/>
</dbReference>
<dbReference type="Proteomes" id="UP000254869">
    <property type="component" value="Unassembled WGS sequence"/>
</dbReference>